<dbReference type="HOGENOM" id="CLU_2901458_0_0_11"/>
<feature type="region of interest" description="Disordered" evidence="1">
    <location>
        <begin position="1"/>
        <end position="20"/>
    </location>
</feature>
<proteinExistence type="predicted"/>
<evidence type="ECO:0000313" key="3">
    <source>
        <dbReference type="Proteomes" id="UP000017174"/>
    </source>
</evidence>
<gene>
    <name evidence="2" type="ORF">HMPREF0742_01703</name>
</gene>
<sequence length="62" mass="6514">MKKSQNIPSRSRLGAKGNSVCVPQPVTIGERVTTLIVTNPIVPLTRRPSTAALEAGSSRVAT</sequence>
<protein>
    <submittedName>
        <fullName evidence="2">Uncharacterized protein</fullName>
    </submittedName>
</protein>
<accession>U7V3H9</accession>
<comment type="caution">
    <text evidence="2">The sequence shown here is derived from an EMBL/GenBank/DDBJ whole genome shotgun (WGS) entry which is preliminary data.</text>
</comment>
<evidence type="ECO:0000313" key="2">
    <source>
        <dbReference type="EMBL" id="ERT65694.1"/>
    </source>
</evidence>
<dbReference type="Proteomes" id="UP000017174">
    <property type="component" value="Unassembled WGS sequence"/>
</dbReference>
<dbReference type="EMBL" id="AXZG01000050">
    <property type="protein sequence ID" value="ERT65694.1"/>
    <property type="molecule type" value="Genomic_DNA"/>
</dbReference>
<organism evidence="2 3">
    <name type="scientific">Rothia aeria F0184</name>
    <dbReference type="NCBI Taxonomy" id="888019"/>
    <lineage>
        <taxon>Bacteria</taxon>
        <taxon>Bacillati</taxon>
        <taxon>Actinomycetota</taxon>
        <taxon>Actinomycetes</taxon>
        <taxon>Micrococcales</taxon>
        <taxon>Micrococcaceae</taxon>
        <taxon>Rothia</taxon>
    </lineage>
</organism>
<dbReference type="AlphaFoldDB" id="U7V3H9"/>
<reference evidence="2 3" key="1">
    <citation type="submission" date="2013-08" db="EMBL/GenBank/DDBJ databases">
        <authorList>
            <person name="Weinstock G."/>
            <person name="Sodergren E."/>
            <person name="Wylie T."/>
            <person name="Fulton L."/>
            <person name="Fulton R."/>
            <person name="Fronick C."/>
            <person name="O'Laughlin M."/>
            <person name="Godfrey J."/>
            <person name="Miner T."/>
            <person name="Herter B."/>
            <person name="Appelbaum E."/>
            <person name="Cordes M."/>
            <person name="Lek S."/>
            <person name="Wollam A."/>
            <person name="Pepin K.H."/>
            <person name="Palsikar V.B."/>
            <person name="Mitreva M."/>
            <person name="Wilson R.K."/>
        </authorList>
    </citation>
    <scope>NUCLEOTIDE SEQUENCE [LARGE SCALE GENOMIC DNA]</scope>
    <source>
        <strain evidence="2 3">F0184</strain>
    </source>
</reference>
<name>U7V3H9_9MICC</name>
<evidence type="ECO:0000256" key="1">
    <source>
        <dbReference type="SAM" id="MobiDB-lite"/>
    </source>
</evidence>